<proteinExistence type="predicted"/>
<accession>A0ABY6ABV8</accession>
<feature type="region of interest" description="Disordered" evidence="1">
    <location>
        <begin position="1"/>
        <end position="27"/>
    </location>
</feature>
<protein>
    <submittedName>
        <fullName evidence="2">Uncharacterized protein</fullName>
    </submittedName>
</protein>
<dbReference type="EMBL" id="CP054475">
    <property type="protein sequence ID" value="UXD87761.1"/>
    <property type="molecule type" value="Genomic_DNA"/>
</dbReference>
<evidence type="ECO:0000256" key="1">
    <source>
        <dbReference type="SAM" id="MobiDB-lite"/>
    </source>
</evidence>
<gene>
    <name evidence="2" type="ORF">HUF19_10075</name>
</gene>
<name>A0ABY6ABV8_9GAMM</name>
<evidence type="ECO:0000313" key="2">
    <source>
        <dbReference type="EMBL" id="UXD87761.1"/>
    </source>
</evidence>
<dbReference type="RefSeq" id="WP_260996541.1">
    <property type="nucleotide sequence ID" value="NZ_CP054475.1"/>
</dbReference>
<organism evidence="2 3">
    <name type="scientific">Thalassolituus hydrocarboniclasticus</name>
    <dbReference type="NCBI Taxonomy" id="2742796"/>
    <lineage>
        <taxon>Bacteria</taxon>
        <taxon>Pseudomonadati</taxon>
        <taxon>Pseudomonadota</taxon>
        <taxon>Gammaproteobacteria</taxon>
        <taxon>Oceanospirillales</taxon>
        <taxon>Oceanospirillaceae</taxon>
        <taxon>Thalassolituus</taxon>
    </lineage>
</organism>
<dbReference type="Proteomes" id="UP001065322">
    <property type="component" value="Chromosome"/>
</dbReference>
<reference evidence="3" key="1">
    <citation type="submission" date="2020-06" db="EMBL/GenBank/DDBJ databases">
        <title>Thalassolituus marinus alknpb1M-1, a hydrocarbon-degrading bacterium isolated from the deep-sea overlying water using an in-situ strategy from the South China Sea basin.</title>
        <authorList>
            <person name="Dong C."/>
            <person name="Chen Y."/>
            <person name="Shao Z."/>
        </authorList>
    </citation>
    <scope>NUCLEOTIDE SEQUENCE [LARGE SCALE GENOMIC DNA]</scope>
    <source>
        <strain evidence="3">alknpb1M-1</strain>
    </source>
</reference>
<evidence type="ECO:0000313" key="3">
    <source>
        <dbReference type="Proteomes" id="UP001065322"/>
    </source>
</evidence>
<sequence length="61" mass="7005">MINKTDISAEPPAMKDCSVNNTDKQRSDGRFYQVQPQRGAARLRVRYREGTTRDSGCRLCR</sequence>
<keyword evidence="3" id="KW-1185">Reference proteome</keyword>